<evidence type="ECO:0000256" key="1">
    <source>
        <dbReference type="SAM" id="MobiDB-lite"/>
    </source>
</evidence>
<name>A0A1E1W7I9_PECGO</name>
<feature type="compositionally biased region" description="Basic and acidic residues" evidence="1">
    <location>
        <begin position="117"/>
        <end position="158"/>
    </location>
</feature>
<evidence type="ECO:0000313" key="2">
    <source>
        <dbReference type="EMBL" id="JAT82966.1"/>
    </source>
</evidence>
<dbReference type="AlphaFoldDB" id="A0A1E1W7I9"/>
<sequence length="189" mass="21459">QPHLRPAEHKIMNEATGLLASNVVSNAEDDYMEFSATDGQMKPVEVESKMSTFNEDYYLCSEVMSSARSDPCDVKSGQLNDIDSKSSDDSSEAIQLDSNSSQAKTDKSGKNKKHSFFKRDDYKNDKGKIPKVSSDHTISDDSKKKYTFFQKRDDEGTKPRLSLGDMRASWREFSGKWSENRKKKDREDS</sequence>
<dbReference type="EMBL" id="GDQN01008088">
    <property type="protein sequence ID" value="JAT82966.1"/>
    <property type="molecule type" value="Transcribed_RNA"/>
</dbReference>
<accession>A0A1E1W7I9</accession>
<gene>
    <name evidence="2" type="ORF">g.763</name>
</gene>
<reference evidence="2" key="1">
    <citation type="submission" date="2015-09" db="EMBL/GenBank/DDBJ databases">
        <title>De novo assembly of Pectinophora gossypiella (Pink Bollworm) gut transcriptome.</title>
        <authorList>
            <person name="Tassone E.E."/>
        </authorList>
    </citation>
    <scope>NUCLEOTIDE SEQUENCE</scope>
</reference>
<feature type="non-terminal residue" evidence="2">
    <location>
        <position position="1"/>
    </location>
</feature>
<protein>
    <submittedName>
        <fullName evidence="2">Uncharacterized protein</fullName>
    </submittedName>
</protein>
<feature type="compositionally biased region" description="Polar residues" evidence="1">
    <location>
        <begin position="92"/>
        <end position="103"/>
    </location>
</feature>
<organism evidence="2">
    <name type="scientific">Pectinophora gossypiella</name>
    <name type="common">Cotton pink bollworm</name>
    <name type="synonym">Depressaria gossypiella</name>
    <dbReference type="NCBI Taxonomy" id="13191"/>
    <lineage>
        <taxon>Eukaryota</taxon>
        <taxon>Metazoa</taxon>
        <taxon>Ecdysozoa</taxon>
        <taxon>Arthropoda</taxon>
        <taxon>Hexapoda</taxon>
        <taxon>Insecta</taxon>
        <taxon>Pterygota</taxon>
        <taxon>Neoptera</taxon>
        <taxon>Endopterygota</taxon>
        <taxon>Lepidoptera</taxon>
        <taxon>Glossata</taxon>
        <taxon>Ditrysia</taxon>
        <taxon>Gelechioidea</taxon>
        <taxon>Gelechiidae</taxon>
        <taxon>Apatetrinae</taxon>
        <taxon>Pectinophora</taxon>
    </lineage>
</organism>
<dbReference type="OrthoDB" id="16692at2759"/>
<proteinExistence type="predicted"/>
<feature type="region of interest" description="Disordered" evidence="1">
    <location>
        <begin position="68"/>
        <end position="166"/>
    </location>
</feature>